<dbReference type="EMBL" id="FMZC01000001">
    <property type="protein sequence ID" value="SDB99625.1"/>
    <property type="molecule type" value="Genomic_DNA"/>
</dbReference>
<sequence length="152" mass="15890">MAAGAENDPGWLDYWRENMEALGIPVPSTAFPNYALVVASIKALVDAARAHGRRVTVIELVGAGTLLEQLAVLGSLSVAFLAGAAVGSAAVATGRVLSGGTTLSDVLFYAARHGFLSPQVGTVLQTHPQIYQRQHAGRLTLALSRQSLAKLK</sequence>
<reference evidence="1 2" key="1">
    <citation type="submission" date="2016-10" db="EMBL/GenBank/DDBJ databases">
        <authorList>
            <person name="de Groot N.N."/>
        </authorList>
    </citation>
    <scope>NUCLEOTIDE SEQUENCE [LARGE SCALE GENOMIC DNA]</scope>
    <source>
        <strain evidence="1 2">DSM 16619</strain>
    </source>
</reference>
<dbReference type="STRING" id="187868.SAMN05192589_10129"/>
<evidence type="ECO:0000313" key="1">
    <source>
        <dbReference type="EMBL" id="SDB99625.1"/>
    </source>
</evidence>
<evidence type="ECO:0000313" key="2">
    <source>
        <dbReference type="Proteomes" id="UP000198781"/>
    </source>
</evidence>
<proteinExistence type="predicted"/>
<keyword evidence="2" id="KW-1185">Reference proteome</keyword>
<accession>A0A1G6I0N1</accession>
<dbReference type="AlphaFoldDB" id="A0A1G6I0N1"/>
<protein>
    <submittedName>
        <fullName evidence="1">Uncharacterized protein</fullName>
    </submittedName>
</protein>
<name>A0A1G6I0N1_9BURK</name>
<dbReference type="Proteomes" id="UP000198781">
    <property type="component" value="Unassembled WGS sequence"/>
</dbReference>
<gene>
    <name evidence="1" type="ORF">SAMN05192589_10129</name>
</gene>
<organism evidence="1 2">
    <name type="scientific">Paracidovorax valerianellae</name>
    <dbReference type="NCBI Taxonomy" id="187868"/>
    <lineage>
        <taxon>Bacteria</taxon>
        <taxon>Pseudomonadati</taxon>
        <taxon>Pseudomonadota</taxon>
        <taxon>Betaproteobacteria</taxon>
        <taxon>Burkholderiales</taxon>
        <taxon>Comamonadaceae</taxon>
        <taxon>Paracidovorax</taxon>
    </lineage>
</organism>